<accession>A0A3P3EST5</accession>
<organism evidence="1 2">
    <name type="scientific">Mesorhizobium tamadayense</name>
    <dbReference type="NCBI Taxonomy" id="425306"/>
    <lineage>
        <taxon>Bacteria</taxon>
        <taxon>Pseudomonadati</taxon>
        <taxon>Pseudomonadota</taxon>
        <taxon>Alphaproteobacteria</taxon>
        <taxon>Hyphomicrobiales</taxon>
        <taxon>Phyllobacteriaceae</taxon>
        <taxon>Mesorhizobium</taxon>
    </lineage>
</organism>
<evidence type="ECO:0000313" key="2">
    <source>
        <dbReference type="Proteomes" id="UP000273786"/>
    </source>
</evidence>
<name>A0A3P3EST5_9HYPH</name>
<proteinExistence type="predicted"/>
<protein>
    <submittedName>
        <fullName evidence="1">Uncharacterized protein</fullName>
    </submittedName>
</protein>
<dbReference type="AlphaFoldDB" id="A0A3P3EST5"/>
<sequence length="178" mass="18757">MATIKQTEGAPAAYPAAPSGLSTAAAALDADMLWQRIEAYIAWRFTSRSIEWIVEGCGEWIPPLAPATIATVEVWQATNAWTTATPDPSPTGGYMLPGDGPYRFSGTVGGGTVPAAVNEAFRRLAEYMAASKRGSPGTTREKVVAGSVMVDKSRSASWAAEAMSNSGAGDLLRNFRRA</sequence>
<dbReference type="EMBL" id="RQXT01000077">
    <property type="protein sequence ID" value="RRH89474.1"/>
    <property type="molecule type" value="Genomic_DNA"/>
</dbReference>
<reference evidence="1 2" key="1">
    <citation type="submission" date="2018-11" db="EMBL/GenBank/DDBJ databases">
        <title>the genome of Mesorhizobium tamadayense DSM 28320.</title>
        <authorList>
            <person name="Gao J."/>
        </authorList>
    </citation>
    <scope>NUCLEOTIDE SEQUENCE [LARGE SCALE GENOMIC DNA]</scope>
    <source>
        <strain evidence="1 2">DSM 28320</strain>
    </source>
</reference>
<dbReference type="Proteomes" id="UP000273786">
    <property type="component" value="Unassembled WGS sequence"/>
</dbReference>
<comment type="caution">
    <text evidence="1">The sequence shown here is derived from an EMBL/GenBank/DDBJ whole genome shotgun (WGS) entry which is preliminary data.</text>
</comment>
<gene>
    <name evidence="1" type="ORF">EH240_34095</name>
</gene>
<dbReference type="RefSeq" id="WP_125006760.1">
    <property type="nucleotide sequence ID" value="NZ_RQXT01000077.1"/>
</dbReference>
<dbReference type="OrthoDB" id="7605215at2"/>
<evidence type="ECO:0000313" key="1">
    <source>
        <dbReference type="EMBL" id="RRH89474.1"/>
    </source>
</evidence>
<keyword evidence="2" id="KW-1185">Reference proteome</keyword>